<reference evidence="1 2" key="1">
    <citation type="submission" date="2021-06" db="EMBL/GenBank/DDBJ databases">
        <title>Caerostris extrusa draft genome.</title>
        <authorList>
            <person name="Kono N."/>
            <person name="Arakawa K."/>
        </authorList>
    </citation>
    <scope>NUCLEOTIDE SEQUENCE [LARGE SCALE GENOMIC DNA]</scope>
</reference>
<dbReference type="AlphaFoldDB" id="A0AAV4RA34"/>
<accession>A0AAV4RA34</accession>
<protein>
    <submittedName>
        <fullName evidence="1">Uncharacterized protein</fullName>
    </submittedName>
</protein>
<sequence length="87" mass="9435">MTWEDVSCECVRNMETDSSGMLSAGSLRGLSTLLRRPSSDPILSVLLNILQEQLTCYSLSLPATLGVGCNRNLTTRGFCTTAPPVRK</sequence>
<organism evidence="1 2">
    <name type="scientific">Caerostris extrusa</name>
    <name type="common">Bark spider</name>
    <name type="synonym">Caerostris bankana</name>
    <dbReference type="NCBI Taxonomy" id="172846"/>
    <lineage>
        <taxon>Eukaryota</taxon>
        <taxon>Metazoa</taxon>
        <taxon>Ecdysozoa</taxon>
        <taxon>Arthropoda</taxon>
        <taxon>Chelicerata</taxon>
        <taxon>Arachnida</taxon>
        <taxon>Araneae</taxon>
        <taxon>Araneomorphae</taxon>
        <taxon>Entelegynae</taxon>
        <taxon>Araneoidea</taxon>
        <taxon>Araneidae</taxon>
        <taxon>Caerostris</taxon>
    </lineage>
</organism>
<name>A0AAV4RA34_CAEEX</name>
<gene>
    <name evidence="1" type="ORF">CEXT_480921</name>
</gene>
<evidence type="ECO:0000313" key="1">
    <source>
        <dbReference type="EMBL" id="GIY17866.1"/>
    </source>
</evidence>
<dbReference type="EMBL" id="BPLR01007557">
    <property type="protein sequence ID" value="GIY17866.1"/>
    <property type="molecule type" value="Genomic_DNA"/>
</dbReference>
<evidence type="ECO:0000313" key="2">
    <source>
        <dbReference type="Proteomes" id="UP001054945"/>
    </source>
</evidence>
<keyword evidence="2" id="KW-1185">Reference proteome</keyword>
<dbReference type="Proteomes" id="UP001054945">
    <property type="component" value="Unassembled WGS sequence"/>
</dbReference>
<comment type="caution">
    <text evidence="1">The sequence shown here is derived from an EMBL/GenBank/DDBJ whole genome shotgun (WGS) entry which is preliminary data.</text>
</comment>
<proteinExistence type="predicted"/>